<sequence>KAVAASIKSPSGDKDDSTGKQKKSRSVGKPESEKKPEPEKKSPAVTKTGKEDKPAPSKTNGTEDIPDDKEPNGQMTLEW</sequence>
<accession>X1AJW7</accession>
<protein>
    <submittedName>
        <fullName evidence="2">Uncharacterized protein</fullName>
    </submittedName>
</protein>
<gene>
    <name evidence="2" type="ORF">S01H4_21826</name>
</gene>
<feature type="compositionally biased region" description="Basic and acidic residues" evidence="1">
    <location>
        <begin position="28"/>
        <end position="55"/>
    </location>
</feature>
<evidence type="ECO:0000256" key="1">
    <source>
        <dbReference type="SAM" id="MobiDB-lite"/>
    </source>
</evidence>
<name>X1AJW7_9ZZZZ</name>
<feature type="non-terminal residue" evidence="2">
    <location>
        <position position="1"/>
    </location>
</feature>
<evidence type="ECO:0000313" key="2">
    <source>
        <dbReference type="EMBL" id="GAG82860.1"/>
    </source>
</evidence>
<feature type="region of interest" description="Disordered" evidence="1">
    <location>
        <begin position="1"/>
        <end position="79"/>
    </location>
</feature>
<dbReference type="EMBL" id="BART01009934">
    <property type="protein sequence ID" value="GAG82860.1"/>
    <property type="molecule type" value="Genomic_DNA"/>
</dbReference>
<comment type="caution">
    <text evidence="2">The sequence shown here is derived from an EMBL/GenBank/DDBJ whole genome shotgun (WGS) entry which is preliminary data.</text>
</comment>
<proteinExistence type="predicted"/>
<organism evidence="2">
    <name type="scientific">marine sediment metagenome</name>
    <dbReference type="NCBI Taxonomy" id="412755"/>
    <lineage>
        <taxon>unclassified sequences</taxon>
        <taxon>metagenomes</taxon>
        <taxon>ecological metagenomes</taxon>
    </lineage>
</organism>
<dbReference type="AlphaFoldDB" id="X1AJW7"/>
<reference evidence="2" key="1">
    <citation type="journal article" date="2014" name="Front. Microbiol.">
        <title>High frequency of phylogenetically diverse reductive dehalogenase-homologous genes in deep subseafloor sedimentary metagenomes.</title>
        <authorList>
            <person name="Kawai M."/>
            <person name="Futagami T."/>
            <person name="Toyoda A."/>
            <person name="Takaki Y."/>
            <person name="Nishi S."/>
            <person name="Hori S."/>
            <person name="Arai W."/>
            <person name="Tsubouchi T."/>
            <person name="Morono Y."/>
            <person name="Uchiyama I."/>
            <person name="Ito T."/>
            <person name="Fujiyama A."/>
            <person name="Inagaki F."/>
            <person name="Takami H."/>
        </authorList>
    </citation>
    <scope>NUCLEOTIDE SEQUENCE</scope>
    <source>
        <strain evidence="2">Expedition CK06-06</strain>
    </source>
</reference>